<evidence type="ECO:0000313" key="2">
    <source>
        <dbReference type="Proteomes" id="UP001165082"/>
    </source>
</evidence>
<evidence type="ECO:0000313" key="1">
    <source>
        <dbReference type="EMBL" id="GMH66613.1"/>
    </source>
</evidence>
<gene>
    <name evidence="1" type="ORF">TrRE_jg4429</name>
</gene>
<accession>A0A9W7E8G8</accession>
<organism evidence="1 2">
    <name type="scientific">Triparma retinervis</name>
    <dbReference type="NCBI Taxonomy" id="2557542"/>
    <lineage>
        <taxon>Eukaryota</taxon>
        <taxon>Sar</taxon>
        <taxon>Stramenopiles</taxon>
        <taxon>Ochrophyta</taxon>
        <taxon>Bolidophyceae</taxon>
        <taxon>Parmales</taxon>
        <taxon>Triparmaceae</taxon>
        <taxon>Triparma</taxon>
    </lineage>
</organism>
<dbReference type="AlphaFoldDB" id="A0A9W7E8G8"/>
<keyword evidence="2" id="KW-1185">Reference proteome</keyword>
<dbReference type="Proteomes" id="UP001165082">
    <property type="component" value="Unassembled WGS sequence"/>
</dbReference>
<feature type="non-terminal residue" evidence="1">
    <location>
        <position position="1"/>
    </location>
</feature>
<proteinExistence type="predicted"/>
<dbReference type="EMBL" id="BRXZ01004008">
    <property type="protein sequence ID" value="GMH66613.1"/>
    <property type="molecule type" value="Genomic_DNA"/>
</dbReference>
<reference evidence="1" key="1">
    <citation type="submission" date="2022-07" db="EMBL/GenBank/DDBJ databases">
        <title>Genome analysis of Parmales, a sister group of diatoms, reveals the evolutionary specialization of diatoms from phago-mixotrophs to photoautotrophs.</title>
        <authorList>
            <person name="Ban H."/>
            <person name="Sato S."/>
            <person name="Yoshikawa S."/>
            <person name="Kazumasa Y."/>
            <person name="Nakamura Y."/>
            <person name="Ichinomiya M."/>
            <person name="Saitoh K."/>
            <person name="Sato N."/>
            <person name="Blanc-Mathieu R."/>
            <person name="Endo H."/>
            <person name="Kuwata A."/>
            <person name="Ogata H."/>
        </authorList>
    </citation>
    <scope>NUCLEOTIDE SEQUENCE</scope>
</reference>
<sequence>MSEPQGLSRATKAKPYPNSIPYTNEPLTIGNRVFREVATKYLNQFFLLLHSYGFDTQRFLDDTLNPYKIQQRNIDAITALRLGAAEMGPDMKKGEAAAFIMTVWPDKQDSIVTQNPHNIMCLFTTTIRMIKAARDHKTIPIDLCAPCKDETNNDESVGKISKPFKATFAHLSSLFKRINLRTDHPFMHSIVTLTRKKGFLTILVKKDQGKYVKWASEDLLKVIRAVWTIGTSKGILLQRFGNEKDALNWLSSEGCGPACALSSSTGDGGLPYLVKGLQSQDCQCVGSYLGRQEPAYNDANALDVAAKATAAWKLFKLVQKESTVPGSMKPTNQGVMTSLLGVLGADENGGVTLNKEKFMDLTKAFLDQINAAKKQGKTDGRKWTEYLTKQWGKKQTMVQKATLIARCMVAFHWMCQTHHVQYEGFNDYHGRRQHVVRKKAGKLMHEEM</sequence>
<name>A0A9W7E8G8_9STRA</name>
<protein>
    <submittedName>
        <fullName evidence="1">Uncharacterized protein</fullName>
    </submittedName>
</protein>
<dbReference type="OrthoDB" id="10567060at2759"/>
<comment type="caution">
    <text evidence="1">The sequence shown here is derived from an EMBL/GenBank/DDBJ whole genome shotgun (WGS) entry which is preliminary data.</text>
</comment>